<dbReference type="CDD" id="cd03676">
    <property type="entry name" value="NUDIX_Tnr3_like"/>
    <property type="match status" value="1"/>
</dbReference>
<accession>A0A9N8Z066</accession>
<keyword evidence="3" id="KW-1185">Reference proteome</keyword>
<dbReference type="Pfam" id="PF15916">
    <property type="entry name" value="DUF4743"/>
    <property type="match status" value="1"/>
</dbReference>
<dbReference type="SUPFAM" id="SSF55811">
    <property type="entry name" value="Nudix"/>
    <property type="match status" value="1"/>
</dbReference>
<dbReference type="Gene3D" id="3.90.79.10">
    <property type="entry name" value="Nucleoside Triphosphate Pyrophosphohydrolase"/>
    <property type="match status" value="1"/>
</dbReference>
<feature type="domain" description="Nudix hydrolase" evidence="1">
    <location>
        <begin position="94"/>
        <end position="235"/>
    </location>
</feature>
<name>A0A9N8Z066_9GLOM</name>
<dbReference type="Pfam" id="PF00293">
    <property type="entry name" value="NUDIX"/>
    <property type="match status" value="1"/>
</dbReference>
<evidence type="ECO:0000259" key="1">
    <source>
        <dbReference type="PROSITE" id="PS51462"/>
    </source>
</evidence>
<comment type="caution">
    <text evidence="2">The sequence shown here is derived from an EMBL/GenBank/DDBJ whole genome shotgun (WGS) entry which is preliminary data.</text>
</comment>
<evidence type="ECO:0000313" key="3">
    <source>
        <dbReference type="Proteomes" id="UP000789572"/>
    </source>
</evidence>
<dbReference type="InterPro" id="IPR031804">
    <property type="entry name" value="DUF4743"/>
</dbReference>
<organism evidence="2 3">
    <name type="scientific">Paraglomus occultum</name>
    <dbReference type="NCBI Taxonomy" id="144539"/>
    <lineage>
        <taxon>Eukaryota</taxon>
        <taxon>Fungi</taxon>
        <taxon>Fungi incertae sedis</taxon>
        <taxon>Mucoromycota</taxon>
        <taxon>Glomeromycotina</taxon>
        <taxon>Glomeromycetes</taxon>
        <taxon>Paraglomerales</taxon>
        <taxon>Paraglomeraceae</taxon>
        <taxon>Paraglomus</taxon>
    </lineage>
</organism>
<dbReference type="PANTHER" id="PTHR13622">
    <property type="entry name" value="THIAMIN PYROPHOSPHOKINASE"/>
    <property type="match status" value="1"/>
</dbReference>
<dbReference type="OrthoDB" id="10261522at2759"/>
<dbReference type="InterPro" id="IPR000086">
    <property type="entry name" value="NUDIX_hydrolase_dom"/>
</dbReference>
<dbReference type="AlphaFoldDB" id="A0A9N8Z066"/>
<proteinExistence type="predicted"/>
<dbReference type="EMBL" id="CAJVPJ010000033">
    <property type="protein sequence ID" value="CAG8462062.1"/>
    <property type="molecule type" value="Genomic_DNA"/>
</dbReference>
<dbReference type="FunFam" id="3.90.79.10:FF:000019">
    <property type="entry name" value="Thiamin pyrophosphokinase, putative"/>
    <property type="match status" value="1"/>
</dbReference>
<sequence>MPSLIELKLKEYNSRFLVKPFDISEKFVTFEKGIDTLDKRTAVIKQLVDTWREEDAFTHLRGWRDELYPVYGDPSNPDNIAFVIERAASSLFGIYTFGVHLNAYTRTSDGKLKMWIGKRASNKPSWPGWLDNAVAGGIAYTHSAKQTLIKEAMEEASLPGHIAEKAQPVGAITYFYVTQTQIQPETQYIYDLELPVDIVPKPNDDEVECFYLWDLNELEQHLRNGEFKPNCGLVVIDFLVRHGVITPDNEPDYLELLNRLHRRLGYPGPSKITE</sequence>
<reference evidence="2" key="1">
    <citation type="submission" date="2021-06" db="EMBL/GenBank/DDBJ databases">
        <authorList>
            <person name="Kallberg Y."/>
            <person name="Tangrot J."/>
            <person name="Rosling A."/>
        </authorList>
    </citation>
    <scope>NUCLEOTIDE SEQUENCE</scope>
    <source>
        <strain evidence="2">IA702</strain>
    </source>
</reference>
<dbReference type="Proteomes" id="UP000789572">
    <property type="component" value="Unassembled WGS sequence"/>
</dbReference>
<dbReference type="InterPro" id="IPR015797">
    <property type="entry name" value="NUDIX_hydrolase-like_dom_sf"/>
</dbReference>
<gene>
    <name evidence="2" type="ORF">POCULU_LOCUS613</name>
</gene>
<dbReference type="PANTHER" id="PTHR13622:SF8">
    <property type="entry name" value="THIAMIN PYROPHOSPHOKINASE 1"/>
    <property type="match status" value="1"/>
</dbReference>
<evidence type="ECO:0000313" key="2">
    <source>
        <dbReference type="EMBL" id="CAG8462062.1"/>
    </source>
</evidence>
<dbReference type="GO" id="GO:0044715">
    <property type="term" value="F:8-oxo-dGDP phosphatase activity"/>
    <property type="evidence" value="ECO:0007669"/>
    <property type="project" value="TreeGrafter"/>
</dbReference>
<protein>
    <submittedName>
        <fullName evidence="2">2197_t:CDS:1</fullName>
    </submittedName>
</protein>
<dbReference type="PROSITE" id="PS51462">
    <property type="entry name" value="NUDIX"/>
    <property type="match status" value="1"/>
</dbReference>